<feature type="domain" description="LysM" evidence="3">
    <location>
        <begin position="1150"/>
        <end position="1208"/>
    </location>
</feature>
<dbReference type="eggNOG" id="COG3170">
    <property type="taxonomic scope" value="Bacteria"/>
</dbReference>
<keyword evidence="5" id="KW-1185">Reference proteome</keyword>
<reference evidence="4 5" key="1">
    <citation type="submission" date="2014-06" db="EMBL/GenBank/DDBJ databases">
        <title>Whole Genome Sequences of Three Symbiotic Endozoicomonas Bacteria.</title>
        <authorList>
            <person name="Neave M.J."/>
            <person name="Apprill A."/>
            <person name="Voolstra C.R."/>
        </authorList>
    </citation>
    <scope>NUCLEOTIDE SEQUENCE [LARGE SCALE GENOMIC DNA]</scope>
    <source>
        <strain evidence="4 5">DSM 22380</strain>
    </source>
</reference>
<evidence type="ECO:0000313" key="4">
    <source>
        <dbReference type="EMBL" id="KEI69654.1"/>
    </source>
</evidence>
<gene>
    <name evidence="4" type="ORF">GV64_01870</name>
</gene>
<proteinExistence type="predicted"/>
<feature type="domain" description="LysM" evidence="3">
    <location>
        <begin position="352"/>
        <end position="410"/>
    </location>
</feature>
<feature type="region of interest" description="Disordered" evidence="1">
    <location>
        <begin position="760"/>
        <end position="785"/>
    </location>
</feature>
<feature type="region of interest" description="Disordered" evidence="1">
    <location>
        <begin position="1221"/>
        <end position="1261"/>
    </location>
</feature>
<feature type="region of interest" description="Disordered" evidence="1">
    <location>
        <begin position="145"/>
        <end position="174"/>
    </location>
</feature>
<evidence type="ECO:0000256" key="2">
    <source>
        <dbReference type="SAM" id="SignalP"/>
    </source>
</evidence>
<feature type="domain" description="LysM" evidence="3">
    <location>
        <begin position="685"/>
        <end position="743"/>
    </location>
</feature>
<dbReference type="InterPro" id="IPR057840">
    <property type="entry name" value="FimV_N"/>
</dbReference>
<feature type="compositionally biased region" description="Basic and acidic residues" evidence="1">
    <location>
        <begin position="765"/>
        <end position="785"/>
    </location>
</feature>
<feature type="signal peptide" evidence="2">
    <location>
        <begin position="1"/>
        <end position="20"/>
    </location>
</feature>
<organism evidence="4 5">
    <name type="scientific">Endozoicomonas elysicola</name>
    <dbReference type="NCBI Taxonomy" id="305900"/>
    <lineage>
        <taxon>Bacteria</taxon>
        <taxon>Pseudomonadati</taxon>
        <taxon>Pseudomonadota</taxon>
        <taxon>Gammaproteobacteria</taxon>
        <taxon>Oceanospirillales</taxon>
        <taxon>Endozoicomonadaceae</taxon>
        <taxon>Endozoicomonas</taxon>
    </lineage>
</organism>
<dbReference type="EMBL" id="JOJP01000001">
    <property type="protein sequence ID" value="KEI69654.1"/>
    <property type="molecule type" value="Genomic_DNA"/>
</dbReference>
<dbReference type="STRING" id="305900.GV64_01870"/>
<dbReference type="SMART" id="SM00257">
    <property type="entry name" value="LysM"/>
    <property type="match status" value="8"/>
</dbReference>
<feature type="region of interest" description="Disordered" evidence="1">
    <location>
        <begin position="293"/>
        <end position="345"/>
    </location>
</feature>
<feature type="chain" id="PRO_5001758751" description="LysM domain-containing protein" evidence="2">
    <location>
        <begin position="21"/>
        <end position="1261"/>
    </location>
</feature>
<feature type="domain" description="LysM" evidence="3">
    <location>
        <begin position="881"/>
        <end position="939"/>
    </location>
</feature>
<dbReference type="InterPro" id="IPR018392">
    <property type="entry name" value="LysM"/>
</dbReference>
<feature type="compositionally biased region" description="Basic and acidic residues" evidence="1">
    <location>
        <begin position="305"/>
        <end position="345"/>
    </location>
</feature>
<protein>
    <recommendedName>
        <fullName evidence="3">LysM domain-containing protein</fullName>
    </recommendedName>
</protein>
<comment type="caution">
    <text evidence="4">The sequence shown here is derived from an EMBL/GenBank/DDBJ whole genome shotgun (WGS) entry which is preliminary data.</text>
</comment>
<sequence>MLKKLISTAILSSVIGSVSANPELGYMTLNTDRNHFFNATIAIDALPAELADKKLKVKLGSITDFYRHDIEYDKQVGSLRFKVTKDASGKPVIRVRSIREITAKQLQAVVKLYVGRQKIYGIYDFQVTPNKKEHHVSLNLLNSDHKPEEKQRYAKNTKSTATQSSEAIANSVTASREEAKPVDISSGLQYRVLAGKTISQIAMELLPEYPETSDWQALMEQLVSINPDAFVNGDINQLKSDAILNLPARENLQTISEVSAQPLAREVEPKADELVAKKQSTPDQNDLIQRSQEEKAELTVPKVLAQEDKPSLDFTKPKDGDLTRKEEPETPQHPEPVVSHKDVDTEADGNKRYLVSKGETISLIAIKLSPQYSGMENWRGLMDELITLNPDAFIDGDVNQLRAEVELKLPAPSQTAIVSDLSRDSTLETQPLLSKVENIKPQPDRQDISEETPQLTEVDNAAIKIQPTPVSQEQTGGTYQVLKGETIGSIAIKLQSDYPGVSNWKSLMDQLVMLNPDAFINGDINQIRAGTSLVLPFENASSHQRPIDPQKLISEGENSIVTLPVESIEEQVAETQGSLDSMNPDDTYQVVAGDSISGIAMKLQERYPNANDWQEVMAQLVALNPDAFIDGDSSKLRADAVLDLHSQKITEVEAVNKETPEVEASVSRHEEDLILTPAMESDSNIYQVENGETISAIAMKLKTDYPDVVRWQTVMGRLVELNPEAFIDGDVNRLLSNALLILPAQGDFEVEAENQELPEDTLSAVDEKPSRTSDESVSHVEVTHSAEKGDQYQVSQGESASTIAIKLAPDYPGVDSWKAIMEQLVILNPEAFIDGDADKLRSDAVLALPSKEHLSSNIEAENHEQSLTPDYTMDGESQAETYKVSKGESLRSISLQLLSQYPKGSSVKAIMDRLVALNPEAFINGDPGRLLAESTLSLPSQDDFEIENLSTVSTTADLVPEKGYRVSQGDSLRSISIRLFPNYPNAGRVETVMDRLVELNPDAFIGGDANRLLAESTLVLPAESDFQQESVSDNDNSKINETLTQLNKQDYGYSRTENTYRVAKGENLRAIATELLVNYPNISQVEPVMEQLVALNPEAFIDGDARKLLAESTLKLPLQNELINQSVTQEDSSDINASMAKLSKESPENQYQVSAGESISAIAMKLLPNYPQTQDWKTVMNSLILLNPGAFIGGDESKLRSDAVLMIPGQDDLEIEAENQEIPGTPLPDSSFNNLEEGPDINLTLADVQDDSQPTAKKKVK</sequence>
<dbReference type="Gene3D" id="3.10.350.10">
    <property type="entry name" value="LysM domain"/>
    <property type="match status" value="1"/>
</dbReference>
<feature type="domain" description="LysM" evidence="3">
    <location>
        <begin position="587"/>
        <end position="645"/>
    </location>
</feature>
<dbReference type="Pfam" id="PF01476">
    <property type="entry name" value="LysM"/>
    <property type="match status" value="1"/>
</dbReference>
<keyword evidence="2" id="KW-0732">Signal</keyword>
<feature type="domain" description="LysM" evidence="3">
    <location>
        <begin position="478"/>
        <end position="536"/>
    </location>
</feature>
<evidence type="ECO:0000256" key="1">
    <source>
        <dbReference type="SAM" id="MobiDB-lite"/>
    </source>
</evidence>
<feature type="domain" description="LysM" evidence="3">
    <location>
        <begin position="963"/>
        <end position="1021"/>
    </location>
</feature>
<dbReference type="AlphaFoldDB" id="A0A081K678"/>
<dbReference type="RefSeq" id="WP_020582214.1">
    <property type="nucleotide sequence ID" value="NZ_JOJP01000001.1"/>
</dbReference>
<dbReference type="Proteomes" id="UP000027997">
    <property type="component" value="Unassembled WGS sequence"/>
</dbReference>
<accession>A0A081K678</accession>
<dbReference type="InterPro" id="IPR036779">
    <property type="entry name" value="LysM_dom_sf"/>
</dbReference>
<feature type="domain" description="LysM" evidence="3">
    <location>
        <begin position="1059"/>
        <end position="1117"/>
    </location>
</feature>
<feature type="compositionally biased region" description="Polar residues" evidence="1">
    <location>
        <begin position="154"/>
        <end position="174"/>
    </location>
</feature>
<evidence type="ECO:0000313" key="5">
    <source>
        <dbReference type="Proteomes" id="UP000027997"/>
    </source>
</evidence>
<dbReference type="Pfam" id="PF25800">
    <property type="entry name" value="FimV_N"/>
    <property type="match status" value="1"/>
</dbReference>
<evidence type="ECO:0000259" key="3">
    <source>
        <dbReference type="SMART" id="SM00257"/>
    </source>
</evidence>
<name>A0A081K678_9GAMM</name>